<name>A0A178ZQ10_9EURO</name>
<proteinExistence type="predicted"/>
<dbReference type="AlphaFoldDB" id="A0A178ZQ10"/>
<dbReference type="Proteomes" id="UP000078343">
    <property type="component" value="Unassembled WGS sequence"/>
</dbReference>
<dbReference type="STRING" id="1367422.A0A178ZQ10"/>
<reference evidence="1 2" key="1">
    <citation type="submission" date="2016-04" db="EMBL/GenBank/DDBJ databases">
        <title>Draft genome of Fonsecaea erecta CBS 125763.</title>
        <authorList>
            <person name="Weiss V.A."/>
            <person name="Vicente V.A."/>
            <person name="Raittz R.T."/>
            <person name="Moreno L.F."/>
            <person name="De Souza E.M."/>
            <person name="Pedrosa F.O."/>
            <person name="Steffens M.B."/>
            <person name="Faoro H."/>
            <person name="Tadra-Sfeir M.Z."/>
            <person name="Najafzadeh M.J."/>
            <person name="Felipe M.S."/>
            <person name="Teixeira M."/>
            <person name="Sun J."/>
            <person name="Xi L."/>
            <person name="Gomes R."/>
            <person name="De Azevedo C.M."/>
            <person name="Salgado C.G."/>
            <person name="Da Silva M.B."/>
            <person name="Nascimento M.F."/>
            <person name="Queiroz-Telles F."/>
            <person name="Attili D.S."/>
            <person name="Gorbushina A."/>
        </authorList>
    </citation>
    <scope>NUCLEOTIDE SEQUENCE [LARGE SCALE GENOMIC DNA]</scope>
    <source>
        <strain evidence="1 2">CBS 125763</strain>
    </source>
</reference>
<comment type="caution">
    <text evidence="1">The sequence shown here is derived from an EMBL/GenBank/DDBJ whole genome shotgun (WGS) entry which is preliminary data.</text>
</comment>
<accession>A0A178ZQ10</accession>
<keyword evidence="2" id="KW-1185">Reference proteome</keyword>
<dbReference type="EMBL" id="LVYI01000003">
    <property type="protein sequence ID" value="OAP61877.1"/>
    <property type="molecule type" value="Genomic_DNA"/>
</dbReference>
<organism evidence="1 2">
    <name type="scientific">Fonsecaea erecta</name>
    <dbReference type="NCBI Taxonomy" id="1367422"/>
    <lineage>
        <taxon>Eukaryota</taxon>
        <taxon>Fungi</taxon>
        <taxon>Dikarya</taxon>
        <taxon>Ascomycota</taxon>
        <taxon>Pezizomycotina</taxon>
        <taxon>Eurotiomycetes</taxon>
        <taxon>Chaetothyriomycetidae</taxon>
        <taxon>Chaetothyriales</taxon>
        <taxon>Herpotrichiellaceae</taxon>
        <taxon>Fonsecaea</taxon>
    </lineage>
</organism>
<protein>
    <submittedName>
        <fullName evidence="1">Uncharacterized protein</fullName>
    </submittedName>
</protein>
<dbReference type="OrthoDB" id="4146306at2759"/>
<gene>
    <name evidence="1" type="ORF">AYL99_04080</name>
</gene>
<evidence type="ECO:0000313" key="2">
    <source>
        <dbReference type="Proteomes" id="UP000078343"/>
    </source>
</evidence>
<dbReference type="RefSeq" id="XP_018695244.1">
    <property type="nucleotide sequence ID" value="XM_018835594.1"/>
</dbReference>
<sequence>MASMECDMAISKIEERDYDLLYGHEEYEPPSSALLAQTTFLSVSFQLDPDLFVDFAGIQEHLDHVRVLTDLVRAAHTTIDQHDARVQHELTRLWSDNPDIRKRGLRGGTARKQRRVTGKYVRITTVMDRDFAERRLEVERIDYLGRNRAAGLRALRKMFEEAFCFLRDQQRQCEDILRCGDILMYGVTTPTVLSHLGMVDEVLSAENFAHIDDIKDMLDSFNEEYDETL</sequence>
<evidence type="ECO:0000313" key="1">
    <source>
        <dbReference type="EMBL" id="OAP61877.1"/>
    </source>
</evidence>
<dbReference type="GeneID" id="30008249"/>